<dbReference type="OrthoDB" id="250183at2"/>
<evidence type="ECO:0000313" key="3">
    <source>
        <dbReference type="Proteomes" id="UP000317429"/>
    </source>
</evidence>
<name>A0A518DIE8_9BACT</name>
<keyword evidence="1" id="KW-0732">Signal</keyword>
<protein>
    <submittedName>
        <fullName evidence="2">Uncharacterized protein</fullName>
    </submittedName>
</protein>
<dbReference type="AlphaFoldDB" id="A0A518DIE8"/>
<organism evidence="2 3">
    <name type="scientific">Pirellulimonas nuda</name>
    <dbReference type="NCBI Taxonomy" id="2528009"/>
    <lineage>
        <taxon>Bacteria</taxon>
        <taxon>Pseudomonadati</taxon>
        <taxon>Planctomycetota</taxon>
        <taxon>Planctomycetia</taxon>
        <taxon>Pirellulales</taxon>
        <taxon>Lacipirellulaceae</taxon>
        <taxon>Pirellulimonas</taxon>
    </lineage>
</organism>
<evidence type="ECO:0000256" key="1">
    <source>
        <dbReference type="SAM" id="SignalP"/>
    </source>
</evidence>
<dbReference type="KEGG" id="pnd:Pla175_46700"/>
<feature type="signal peptide" evidence="1">
    <location>
        <begin position="1"/>
        <end position="20"/>
    </location>
</feature>
<keyword evidence="3" id="KW-1185">Reference proteome</keyword>
<reference evidence="2 3" key="1">
    <citation type="submission" date="2019-02" db="EMBL/GenBank/DDBJ databases">
        <title>Deep-cultivation of Planctomycetes and their phenomic and genomic characterization uncovers novel biology.</title>
        <authorList>
            <person name="Wiegand S."/>
            <person name="Jogler M."/>
            <person name="Boedeker C."/>
            <person name="Pinto D."/>
            <person name="Vollmers J."/>
            <person name="Rivas-Marin E."/>
            <person name="Kohn T."/>
            <person name="Peeters S.H."/>
            <person name="Heuer A."/>
            <person name="Rast P."/>
            <person name="Oberbeckmann S."/>
            <person name="Bunk B."/>
            <person name="Jeske O."/>
            <person name="Meyerdierks A."/>
            <person name="Storesund J.E."/>
            <person name="Kallscheuer N."/>
            <person name="Luecker S."/>
            <person name="Lage O.M."/>
            <person name="Pohl T."/>
            <person name="Merkel B.J."/>
            <person name="Hornburger P."/>
            <person name="Mueller R.-W."/>
            <person name="Bruemmer F."/>
            <person name="Labrenz M."/>
            <person name="Spormann A.M."/>
            <person name="Op den Camp H."/>
            <person name="Overmann J."/>
            <person name="Amann R."/>
            <person name="Jetten M.S.M."/>
            <person name="Mascher T."/>
            <person name="Medema M.H."/>
            <person name="Devos D.P."/>
            <person name="Kaster A.-K."/>
            <person name="Ovreas L."/>
            <person name="Rohde M."/>
            <person name="Galperin M.Y."/>
            <person name="Jogler C."/>
        </authorList>
    </citation>
    <scope>NUCLEOTIDE SEQUENCE [LARGE SCALE GENOMIC DNA]</scope>
    <source>
        <strain evidence="2 3">Pla175</strain>
    </source>
</reference>
<proteinExistence type="predicted"/>
<feature type="chain" id="PRO_5022102927" evidence="1">
    <location>
        <begin position="21"/>
        <end position="439"/>
    </location>
</feature>
<dbReference type="EMBL" id="CP036291">
    <property type="protein sequence ID" value="QDU91250.1"/>
    <property type="molecule type" value="Genomic_DNA"/>
</dbReference>
<sequence length="439" mass="48419" precursor="true">MPFRYLVAWGLLLLMAPAVADQPRLSDEALADQVDRLVGRLESDESLVRDGAQQELLELAGDTWQSGDRLLAALPHPDPAMPVALREAVAGLRSKISKHIADTALKASRVSLDLFKTPLADVFKQIEQQTGNRLLDYREQFGQDAQPRPITLTVKDKPFWEAMDAVLDQGELGVYAYAGESALAVVNREPDDGPRRGAACYAGPLRFEATQVVASRSLRKPNQRSLDVKVEIAWEPRLEPIAISQQMSDVEARSEGGVALSLLRPEQEINLETQQGTQSVEVSLPLVLPERKTEKIASLKGKVNVLAPGRRATFRFEGLDAIKQPAEQQQGGVSVTLNRMVQNGVIWELHMRLKVSGAGDALASHRGWVFQNPSHLENAKGEVIEHAGFETTMQTQDEVGLAYLFELEDGPKDLTWVYETPASIVEFPVEWELGGIELP</sequence>
<dbReference type="RefSeq" id="WP_145291184.1">
    <property type="nucleotide sequence ID" value="NZ_CP036291.1"/>
</dbReference>
<evidence type="ECO:0000313" key="2">
    <source>
        <dbReference type="EMBL" id="QDU91250.1"/>
    </source>
</evidence>
<gene>
    <name evidence="2" type="ORF">Pla175_46700</name>
</gene>
<accession>A0A518DIE8</accession>
<dbReference type="Proteomes" id="UP000317429">
    <property type="component" value="Chromosome"/>
</dbReference>